<evidence type="ECO:0000313" key="4">
    <source>
        <dbReference type="Proteomes" id="UP000287651"/>
    </source>
</evidence>
<comment type="caution">
    <text evidence="3">The sequence shown here is derived from an EMBL/GenBank/DDBJ whole genome shotgun (WGS) entry which is preliminary data.</text>
</comment>
<dbReference type="Proteomes" id="UP000287651">
    <property type="component" value="Unassembled WGS sequence"/>
</dbReference>
<keyword evidence="2" id="KW-0812">Transmembrane</keyword>
<keyword evidence="2" id="KW-1133">Transmembrane helix</keyword>
<organism evidence="3 4">
    <name type="scientific">Ensete ventricosum</name>
    <name type="common">Abyssinian banana</name>
    <name type="synonym">Musa ensete</name>
    <dbReference type="NCBI Taxonomy" id="4639"/>
    <lineage>
        <taxon>Eukaryota</taxon>
        <taxon>Viridiplantae</taxon>
        <taxon>Streptophyta</taxon>
        <taxon>Embryophyta</taxon>
        <taxon>Tracheophyta</taxon>
        <taxon>Spermatophyta</taxon>
        <taxon>Magnoliopsida</taxon>
        <taxon>Liliopsida</taxon>
        <taxon>Zingiberales</taxon>
        <taxon>Musaceae</taxon>
        <taxon>Ensete</taxon>
    </lineage>
</organism>
<evidence type="ECO:0000256" key="2">
    <source>
        <dbReference type="SAM" id="Phobius"/>
    </source>
</evidence>
<dbReference type="AlphaFoldDB" id="A0A426XFG3"/>
<accession>A0A426XFG3</accession>
<evidence type="ECO:0000256" key="1">
    <source>
        <dbReference type="SAM" id="MobiDB-lite"/>
    </source>
</evidence>
<sequence length="137" mass="15250">MSITSNTLFIFFVRDSTGEPRKSSASKVFFSLLFSLFFSIFFLSPSIDRQRLISTVPPESRWFAYRSAGGPVHTARYGALPLDGVVERDDLPGKSTITEQKQHEIQQSDKSNLSGRIHGAQPDDGWELLKGGSIVQL</sequence>
<dbReference type="EMBL" id="AMZH03021415">
    <property type="protein sequence ID" value="RRT38219.1"/>
    <property type="molecule type" value="Genomic_DNA"/>
</dbReference>
<name>A0A426XFG3_ENSVE</name>
<proteinExistence type="predicted"/>
<keyword evidence="2" id="KW-0472">Membrane</keyword>
<protein>
    <submittedName>
        <fullName evidence="3">Uncharacterized protein</fullName>
    </submittedName>
</protein>
<evidence type="ECO:0000313" key="3">
    <source>
        <dbReference type="EMBL" id="RRT38219.1"/>
    </source>
</evidence>
<gene>
    <name evidence="3" type="ORF">B296_00048818</name>
</gene>
<reference evidence="3 4" key="1">
    <citation type="journal article" date="2014" name="Agronomy (Basel)">
        <title>A Draft Genome Sequence for Ensete ventricosum, the Drought-Tolerant Tree Against Hunger.</title>
        <authorList>
            <person name="Harrison J."/>
            <person name="Moore K.A."/>
            <person name="Paszkiewicz K."/>
            <person name="Jones T."/>
            <person name="Grant M."/>
            <person name="Ambacheew D."/>
            <person name="Muzemil S."/>
            <person name="Studholme D.J."/>
        </authorList>
    </citation>
    <scope>NUCLEOTIDE SEQUENCE [LARGE SCALE GENOMIC DNA]</scope>
</reference>
<feature type="transmembrane region" description="Helical" evidence="2">
    <location>
        <begin position="24"/>
        <end position="43"/>
    </location>
</feature>
<feature type="region of interest" description="Disordered" evidence="1">
    <location>
        <begin position="96"/>
        <end position="124"/>
    </location>
</feature>